<evidence type="ECO:0000256" key="3">
    <source>
        <dbReference type="SAM" id="MobiDB-lite"/>
    </source>
</evidence>
<evidence type="ECO:0000313" key="6">
    <source>
        <dbReference type="Proteomes" id="UP001501444"/>
    </source>
</evidence>
<evidence type="ECO:0000256" key="2">
    <source>
        <dbReference type="ARBA" id="ARBA00022737"/>
    </source>
</evidence>
<dbReference type="CDD" id="cd00158">
    <property type="entry name" value="RHOD"/>
    <property type="match status" value="1"/>
</dbReference>
<evidence type="ECO:0000259" key="4">
    <source>
        <dbReference type="PROSITE" id="PS50206"/>
    </source>
</evidence>
<dbReference type="SUPFAM" id="SSF52821">
    <property type="entry name" value="Rhodanese/Cell cycle control phosphatase"/>
    <property type="match status" value="3"/>
</dbReference>
<sequence>MTQPPGPVLITVAELADPARGDVRLLDVRWRLGDPTGHAQYLDGHIPGAAYADLDTELAAPPADGLGRHPLPDVTDLQAAARRWGINVGDTVVAYDDNGNLAAARAWWLLRWAGVADVRLLDGGLAAWRAAGHPIATGEEQREPGDVVLTAGGLPSAGPDEVARLLADGGVLLDARAAERYRGEPNSIDPRPGHIPGALSAPTTENLTAEGTFRDPAELAERFAALGVTPGRPVGVYCGSGVTAAHQIAALRLAGVDDVVLYPGSWSQWATLPGRPAVVGPEPRPEPPLVSPAEAARRVEAGAVLVDVRSAPRRAADGTIPGALIANRDDLGARFGPDSPHRQASVVVVCGSVDGSRPVAAALIEQGFTDVAHVEGGFAAWAEAGLPVDA</sequence>
<dbReference type="Gene3D" id="3.40.250.10">
    <property type="entry name" value="Rhodanese-like domain"/>
    <property type="match status" value="3"/>
</dbReference>
<keyword evidence="6" id="KW-1185">Reference proteome</keyword>
<feature type="region of interest" description="Disordered" evidence="3">
    <location>
        <begin position="183"/>
        <end position="202"/>
    </location>
</feature>
<name>A0ABP5V909_9ACTN</name>
<evidence type="ECO:0000313" key="5">
    <source>
        <dbReference type="EMBL" id="GAA2394347.1"/>
    </source>
</evidence>
<feature type="domain" description="Rhodanese" evidence="4">
    <location>
        <begin position="166"/>
        <end position="278"/>
    </location>
</feature>
<dbReference type="PROSITE" id="PS50206">
    <property type="entry name" value="RHODANESE_3"/>
    <property type="match status" value="3"/>
</dbReference>
<reference evidence="6" key="1">
    <citation type="journal article" date="2019" name="Int. J. Syst. Evol. Microbiol.">
        <title>The Global Catalogue of Microorganisms (GCM) 10K type strain sequencing project: providing services to taxonomists for standard genome sequencing and annotation.</title>
        <authorList>
            <consortium name="The Broad Institute Genomics Platform"/>
            <consortium name="The Broad Institute Genome Sequencing Center for Infectious Disease"/>
            <person name="Wu L."/>
            <person name="Ma J."/>
        </authorList>
    </citation>
    <scope>NUCLEOTIDE SEQUENCE [LARGE SCALE GENOMIC DNA]</scope>
    <source>
        <strain evidence="6">JCM 3272</strain>
    </source>
</reference>
<feature type="domain" description="Rhodanese" evidence="4">
    <location>
        <begin position="19"/>
        <end position="137"/>
    </location>
</feature>
<dbReference type="InterPro" id="IPR001763">
    <property type="entry name" value="Rhodanese-like_dom"/>
</dbReference>
<dbReference type="InterPro" id="IPR036873">
    <property type="entry name" value="Rhodanese-like_dom_sf"/>
</dbReference>
<dbReference type="Pfam" id="PF00581">
    <property type="entry name" value="Rhodanese"/>
    <property type="match status" value="3"/>
</dbReference>
<dbReference type="EMBL" id="BAAARV010000138">
    <property type="protein sequence ID" value="GAA2394347.1"/>
    <property type="molecule type" value="Genomic_DNA"/>
</dbReference>
<dbReference type="CDD" id="cd01449">
    <property type="entry name" value="TST_Repeat_2"/>
    <property type="match status" value="1"/>
</dbReference>
<dbReference type="PANTHER" id="PTHR11364:SF27">
    <property type="entry name" value="SULFURTRANSFERASE"/>
    <property type="match status" value="1"/>
</dbReference>
<keyword evidence="2" id="KW-0677">Repeat</keyword>
<gene>
    <name evidence="5" type="ORF">GCM10010170_108200</name>
</gene>
<comment type="caution">
    <text evidence="5">The sequence shown here is derived from an EMBL/GenBank/DDBJ whole genome shotgun (WGS) entry which is preliminary data.</text>
</comment>
<dbReference type="CDD" id="cd01448">
    <property type="entry name" value="TST_Repeat_1"/>
    <property type="match status" value="1"/>
</dbReference>
<dbReference type="SMART" id="SM00450">
    <property type="entry name" value="RHOD"/>
    <property type="match status" value="3"/>
</dbReference>
<keyword evidence="1" id="KW-0808">Transferase</keyword>
<protein>
    <recommendedName>
        <fullName evidence="4">Rhodanese domain-containing protein</fullName>
    </recommendedName>
</protein>
<proteinExistence type="predicted"/>
<organism evidence="5 6">
    <name type="scientific">Dactylosporangium salmoneum</name>
    <dbReference type="NCBI Taxonomy" id="53361"/>
    <lineage>
        <taxon>Bacteria</taxon>
        <taxon>Bacillati</taxon>
        <taxon>Actinomycetota</taxon>
        <taxon>Actinomycetes</taxon>
        <taxon>Micromonosporales</taxon>
        <taxon>Micromonosporaceae</taxon>
        <taxon>Dactylosporangium</taxon>
    </lineage>
</organism>
<feature type="domain" description="Rhodanese" evidence="4">
    <location>
        <begin position="299"/>
        <end position="390"/>
    </location>
</feature>
<evidence type="ECO:0000256" key="1">
    <source>
        <dbReference type="ARBA" id="ARBA00022679"/>
    </source>
</evidence>
<dbReference type="PANTHER" id="PTHR11364">
    <property type="entry name" value="THIOSULFATE SULFERTANSFERASE"/>
    <property type="match status" value="1"/>
</dbReference>
<dbReference type="Proteomes" id="UP001501444">
    <property type="component" value="Unassembled WGS sequence"/>
</dbReference>
<accession>A0ABP5V909</accession>
<dbReference type="InterPro" id="IPR045078">
    <property type="entry name" value="TST/MPST-like"/>
</dbReference>